<accession>A0A2K9NIQ2</accession>
<dbReference type="InterPro" id="IPR018511">
    <property type="entry name" value="Hemolysin-typ_Ca-bd_CS"/>
</dbReference>
<dbReference type="SUPFAM" id="SSF51120">
    <property type="entry name" value="beta-Roll"/>
    <property type="match status" value="8"/>
</dbReference>
<dbReference type="InterPro" id="IPR001343">
    <property type="entry name" value="Hemolysn_Ca-bd"/>
</dbReference>
<dbReference type="InterPro" id="IPR011049">
    <property type="entry name" value="Serralysin-like_metalloprot_C"/>
</dbReference>
<dbReference type="PRINTS" id="PR00313">
    <property type="entry name" value="CABNDNGRPT"/>
</dbReference>
<dbReference type="GO" id="GO:0005509">
    <property type="term" value="F:calcium ion binding"/>
    <property type="evidence" value="ECO:0007669"/>
    <property type="project" value="InterPro"/>
</dbReference>
<dbReference type="Gene3D" id="2.150.10.10">
    <property type="entry name" value="Serralysin-like metalloprotease, C-terminal"/>
    <property type="match status" value="10"/>
</dbReference>
<keyword evidence="5" id="KW-1185">Reference proteome</keyword>
<evidence type="ECO:0000256" key="2">
    <source>
        <dbReference type="ARBA" id="ARBA00022525"/>
    </source>
</evidence>
<keyword evidence="2" id="KW-0964">Secreted</keyword>
<dbReference type="GO" id="GO:0005576">
    <property type="term" value="C:extracellular region"/>
    <property type="evidence" value="ECO:0007669"/>
    <property type="project" value="UniProtKB-SubCell"/>
</dbReference>
<evidence type="ECO:0000313" key="5">
    <source>
        <dbReference type="Proteomes" id="UP000234752"/>
    </source>
</evidence>
<dbReference type="InterPro" id="IPR050557">
    <property type="entry name" value="RTX_toxin/Mannuronan_C5-epim"/>
</dbReference>
<dbReference type="Proteomes" id="UP000234752">
    <property type="component" value="Chromosome eg_2"/>
</dbReference>
<proteinExistence type="predicted"/>
<comment type="subcellular location">
    <subcellularLocation>
        <location evidence="1">Secreted</location>
    </subcellularLocation>
</comment>
<evidence type="ECO:0000313" key="4">
    <source>
        <dbReference type="EMBL" id="AUN32921.1"/>
    </source>
</evidence>
<organism evidence="4 5">
    <name type="scientific">Niveispirillum cyanobacteriorum</name>
    <dbReference type="NCBI Taxonomy" id="1612173"/>
    <lineage>
        <taxon>Bacteria</taxon>
        <taxon>Pseudomonadati</taxon>
        <taxon>Pseudomonadota</taxon>
        <taxon>Alphaproteobacteria</taxon>
        <taxon>Rhodospirillales</taxon>
        <taxon>Azospirillaceae</taxon>
        <taxon>Niveispirillum</taxon>
    </lineage>
</organism>
<name>A0A2K9NIQ2_9PROT</name>
<dbReference type="EMBL" id="CP025612">
    <property type="protein sequence ID" value="AUN32921.1"/>
    <property type="molecule type" value="Genomic_DNA"/>
</dbReference>
<dbReference type="KEGG" id="ncb:C0V82_20420"/>
<reference evidence="4 5" key="1">
    <citation type="submission" date="2017-12" db="EMBL/GenBank/DDBJ databases">
        <title>Genomes of bacteria within cyanobacterial aggregates.</title>
        <authorList>
            <person name="Cai H."/>
        </authorList>
    </citation>
    <scope>NUCLEOTIDE SEQUENCE [LARGE SCALE GENOMIC DNA]</scope>
    <source>
        <strain evidence="4 5">TH16</strain>
    </source>
</reference>
<dbReference type="PROSITE" id="PS00330">
    <property type="entry name" value="HEMOLYSIN_CALCIUM"/>
    <property type="match status" value="9"/>
</dbReference>
<dbReference type="PANTHER" id="PTHR38340">
    <property type="entry name" value="S-LAYER PROTEIN"/>
    <property type="match status" value="1"/>
</dbReference>
<evidence type="ECO:0000256" key="3">
    <source>
        <dbReference type="SAM" id="MobiDB-lite"/>
    </source>
</evidence>
<evidence type="ECO:0000256" key="1">
    <source>
        <dbReference type="ARBA" id="ARBA00004613"/>
    </source>
</evidence>
<dbReference type="Pfam" id="PF00353">
    <property type="entry name" value="HemolysinCabind"/>
    <property type="match status" value="11"/>
</dbReference>
<protein>
    <submittedName>
        <fullName evidence="4">Uncharacterized protein</fullName>
    </submittedName>
</protein>
<gene>
    <name evidence="4" type="ORF">C0V82_20420</name>
</gene>
<dbReference type="PANTHER" id="PTHR38340:SF1">
    <property type="entry name" value="S-LAYER PROTEIN"/>
    <property type="match status" value="1"/>
</dbReference>
<sequence>MSVAAGNSVYASTLFETQTDGAGPGRPGGEHTLQLVEFTDSAVGGGHFLLNGIEQASNTPFSVAADELYRVQWVAGAAAGSEQVQIRAFDGDHWSAPIISTITSTLTSPVQLVQTEHAANANVAGAQALPKIAILPDNSYIVVWEAAIGDASGSGILLQRHDAEGNRIGAEVLVNTYVTSDQKYPAITVLANGDYVVTWSSNGQDTSSWGVYARRYAADGTALGGEFRVNSTIAGGQYTSDVVALADGGFAVAFVHSVATTPAVDTDIRIRFWDSSGTARGPDFRINSYTTAQQREVDLAVGSDGKVLAVWHSENQDGSGYGIYGRLLSADGNLAGPEFQISQYTANDQALPAVAALKGGGYVVTWGSSGQVEGSQAVIAQRIDSHGNLVGGEFIVNTYQPNAQSQPAVTALADGGFLIAWQSMGQDDFGLGLYGQRYDASGAAIGSEFAINQRNSGIQQKVALDARTDGGWIAVWETERSDGLMTTASRIWAPTNTIPVLAATDTTIAVNGKLNAVTLFDLLQDPAGGGRPAGDHDIVNFEFTDLAADGGYFTVNGITQASGTPFTVSADQLATVAWVAAPAAGTEQVQVRAFDGVNWSSAVTTDITSFVPTTMVVVPGNVPVNSHTTQDQSAPSVAVLAGGGHVVVWQSSGQDGSGLGIYQQRFDAAGNPMGGEARINTTTADNQHDAKVTALTNGGYVVSWSSLNEDGSGNGVYARFYDGGGTPQGTPFLTHVNTTFSQFHSDVTEVADGLVYFIYTHTVATGDSDIYVRGFLVDGTAASPEMKLNQFSTGFQNNPAIASLGNGNALAVWQSESQDGSGFGIYGRILLSNKNIPAGEFVINSTTADNQSIPAVTALVGGDYLVAWASQSQDGSAAGIYAQRIDLTGNKVGGEFQVNTHTAGAQNAASVTALSDGGWLISWQSDGQDGSGLGVYGQRYDANGNPVNGEFRISETTAGDQGQPAVAARLDGGWVAAFVAADSSGTGIYTRLYSDPSQLPNGFYEQWGTSGDDILTGTPYRDRLMGLDGNDILSGLADSDLLDGGNGDDVLDGGLGADTMVGGAGDDTYVVDDSGDVVTEAVGAGVDTINATAAAVTLSANVENLYFVGTGNFTATGNNLTNLIQGGAGNDTLDGGAGADTLHGGTGNDTFIVDNIGDQIVEWSGAGTDTVRTSLSAYTLGDQLENLTYSGSGNFTGAGNGAANNITGGAGNDTLTGGSGADTLVGGAGDDLYTVEETGDVVIEGAGGGMDHVRALANAYTLSAEIENLSFIGSGDFAGIGNGLANSITGGSDNDTLDGGAGADTLAGGLGDDTYVVDDAGDVIEDAGGVETVRTSLTAYALAANLEHLAYIGTGNFAGTGNGGGNSITGGSGNDTLDGGTGADTLAGGAGNDVYFVDDAGDVVVEGVSQGTDRVETALSSLTLAANIENLTYTGGGDFAGTGNSSANSIKGGAGTDTLDGQAGNDTLDGGAGADNMIGGLGNDTFIVDDAGDVVVETAGQGTDTVRTSLSVYTLGSDIENLVFTGTSGFLGIGTAANNSITGGSGNDTLEGLDGNDTLVGGNGDDSLTGGDGNDSLSGSAGADTLTGGLGNDIYVVDNVGDVVVEALGEGTDTVQSSISYVLDGTLENLTLTGGVAINGTGNDGDNVLTGNGAANSLEGGLGNDTLNGGAGADTMAGGAGDDAYTVDNGGDIVNELADEGTDQVQASVSYTLTANVENLTLTGTGAIDGTGNDLANILTGNSGANLLDGGAGADTMAGGTGNDIYVVADVGDVVNEATGQGTDAVRTDLAAYILTANVENLTYTGTGDFAGTGNGSGNLLIGGIGADTLYGLDGNDTLDGGAGADSLVGGAGDDTYIVDDAGDVVSEAAGEGIDNVQTSLSAYTLTANVENLAYTGTDDFAGTGNDLGNVIAGSSGNDTLDGGIGADTLTGGAGADLFIVGNSDMVSDFSAGDGDRIDLSAIDADASLPGDDAFTWLDGAAFSNVAGQLRWETVGADIALLADLDGDGVADLTVSVAGITSITAAELVL</sequence>
<feature type="region of interest" description="Disordered" evidence="3">
    <location>
        <begin position="1548"/>
        <end position="1580"/>
    </location>
</feature>